<feature type="region of interest" description="Disordered" evidence="1">
    <location>
        <begin position="691"/>
        <end position="713"/>
    </location>
</feature>
<dbReference type="PANTHER" id="PTHR31280:SF1">
    <property type="entry name" value="OS03G0138600 PROTEIN"/>
    <property type="match status" value="1"/>
</dbReference>
<dbReference type="PROSITE" id="PS51258">
    <property type="entry name" value="MHD1"/>
    <property type="match status" value="1"/>
</dbReference>
<dbReference type="InterPro" id="IPR008528">
    <property type="entry name" value="unc-13_homologue"/>
</dbReference>
<evidence type="ECO:0000256" key="1">
    <source>
        <dbReference type="SAM" id="MobiDB-lite"/>
    </source>
</evidence>
<name>A0A0K9P2G3_ZOSMR</name>
<dbReference type="OMA" id="EVHEYQI"/>
<evidence type="ECO:0000313" key="5">
    <source>
        <dbReference type="Proteomes" id="UP000036987"/>
    </source>
</evidence>
<dbReference type="InterPro" id="IPR014770">
    <property type="entry name" value="Munc13_1"/>
</dbReference>
<accession>A0A0K9P2G3</accession>
<feature type="compositionally biased region" description="Basic residues" evidence="1">
    <location>
        <begin position="756"/>
        <end position="765"/>
    </location>
</feature>
<proteinExistence type="predicted"/>
<feature type="region of interest" description="Disordered" evidence="1">
    <location>
        <begin position="745"/>
        <end position="768"/>
    </location>
</feature>
<reference evidence="5" key="1">
    <citation type="journal article" date="2016" name="Nature">
        <title>The genome of the seagrass Zostera marina reveals angiosperm adaptation to the sea.</title>
        <authorList>
            <person name="Olsen J.L."/>
            <person name="Rouze P."/>
            <person name="Verhelst B."/>
            <person name="Lin Y.-C."/>
            <person name="Bayer T."/>
            <person name="Collen J."/>
            <person name="Dattolo E."/>
            <person name="De Paoli E."/>
            <person name="Dittami S."/>
            <person name="Maumus F."/>
            <person name="Michel G."/>
            <person name="Kersting A."/>
            <person name="Lauritano C."/>
            <person name="Lohaus R."/>
            <person name="Toepel M."/>
            <person name="Tonon T."/>
            <person name="Vanneste K."/>
            <person name="Amirebrahimi M."/>
            <person name="Brakel J."/>
            <person name="Bostroem C."/>
            <person name="Chovatia M."/>
            <person name="Grimwood J."/>
            <person name="Jenkins J.W."/>
            <person name="Jueterbock A."/>
            <person name="Mraz A."/>
            <person name="Stam W.T."/>
            <person name="Tice H."/>
            <person name="Bornberg-Bauer E."/>
            <person name="Green P.J."/>
            <person name="Pearson G.A."/>
            <person name="Procaccini G."/>
            <person name="Duarte C.M."/>
            <person name="Schmutz J."/>
            <person name="Reusch T.B.H."/>
            <person name="Van de Peer Y."/>
        </authorList>
    </citation>
    <scope>NUCLEOTIDE SEQUENCE [LARGE SCALE GENOMIC DNA]</scope>
    <source>
        <strain evidence="5">cv. Finnish</strain>
    </source>
</reference>
<evidence type="ECO:0000259" key="3">
    <source>
        <dbReference type="PROSITE" id="PS51259"/>
    </source>
</evidence>
<gene>
    <name evidence="4" type="ORF">ZOSMA_41G00800</name>
</gene>
<keyword evidence="5" id="KW-1185">Reference proteome</keyword>
<sequence length="994" mass="112601">MTHVGHYSHSSTGFASRSEVDVIEFIDVSALADIEWPFQRIDSFPHDSLRETAYEILVMSCRSSPGFGGRVPLTYHSSNETSTSDEVMPVVSKIKKSLGLKTKRSTTMVAGSSSVSKRHATLANVMRQQMKAIELTDHRLRKTLTRTLVGQTGRKLETVILPLELLRQLQPSEFSDTHEYHLWQKRQLKILQLGLLDHSTIPVDESDSSCSRLREIIQSGETKPIDTSKNSETICTLCQCVMDLAWRENTQQSCHWIDGFPINVHIYVMLLQAIFDHQEETFVLDEVDDMMDLMKKTWAVLGISKSIHNVCFAWVLLKQFVVTRQIEQDLLRATQVVLTEIVNEKKKCGGNEQKDPVYDKMMSSLLISIQGWVEKKMLDYHERFGMVNGLKLMENVLSLSLTTAEINHMIIHKEMSENLVESESEMDVSRNHVDCYVRSSLRNAFNKVTKQKKTSSTVSSEYLIQLASEIEKLAMKEEECFSVILKKYHPIPAGVAAATLHKCYNEALKQYVSRKMKLAPDIIKVLQTAGKLENLLIQMVVDNSIDCSDGGKNVVREMVPYEVESILLGLIRTWMDKKLEIGRECLNKVKDSEAWTVISKEEKHARSAGELIAILRAAVDDLFEIPIAVSPELVKEFAHALESLIKEYATFTGSCGLKRSYTPKLPPLTRCNKESRFRNVWRIVRPCRSGIPTTTNATGKLESDHPRPSTSRGTRRLYVRLNTLHYLSCNLHLFEHSLSLHNPQTPSTTDIDHTIHTRPRQRRRSSISGLSYSTHRFDRARTAIQSAIQHVAEVAAARLIFFDSNHFFHEAIYTHDVSNARIRPALRTLKQNLTLLNNITIEHAQPLLIQEVMKASFDAFLVVLLAGGNERAFSHADHEMVAEDFEGLKRVFATCGDRILEEELVNQEANVVEGIIALMGMPTEQLVDDFSLIACKANGLIGIGCGGSLEIPMPPTTGKWKSTDPNTLLRVLCYRNDDISDRFLKKTFQLPKRR</sequence>
<feature type="domain" description="MHD2" evidence="3">
    <location>
        <begin position="819"/>
        <end position="930"/>
    </location>
</feature>
<feature type="domain" description="MHD1" evidence="2">
    <location>
        <begin position="523"/>
        <end position="665"/>
    </location>
</feature>
<dbReference type="OrthoDB" id="2015333at2759"/>
<comment type="caution">
    <text evidence="4">The sequence shown here is derived from an EMBL/GenBank/DDBJ whole genome shotgun (WGS) entry which is preliminary data.</text>
</comment>
<dbReference type="EMBL" id="LFYR01001258">
    <property type="protein sequence ID" value="KMZ63236.1"/>
    <property type="molecule type" value="Genomic_DNA"/>
</dbReference>
<dbReference type="STRING" id="29655.A0A0K9P2G3"/>
<organism evidence="4 5">
    <name type="scientific">Zostera marina</name>
    <name type="common">Eelgrass</name>
    <dbReference type="NCBI Taxonomy" id="29655"/>
    <lineage>
        <taxon>Eukaryota</taxon>
        <taxon>Viridiplantae</taxon>
        <taxon>Streptophyta</taxon>
        <taxon>Embryophyta</taxon>
        <taxon>Tracheophyta</taxon>
        <taxon>Spermatophyta</taxon>
        <taxon>Magnoliopsida</taxon>
        <taxon>Liliopsida</taxon>
        <taxon>Zosteraceae</taxon>
        <taxon>Zostera</taxon>
    </lineage>
</organism>
<dbReference type="PANTHER" id="PTHR31280">
    <property type="entry name" value="PROTEIN UNC-13 HOMOLOG"/>
    <property type="match status" value="1"/>
</dbReference>
<evidence type="ECO:0000313" key="4">
    <source>
        <dbReference type="EMBL" id="KMZ63236.1"/>
    </source>
</evidence>
<dbReference type="Proteomes" id="UP000036987">
    <property type="component" value="Unassembled WGS sequence"/>
</dbReference>
<protein>
    <recommendedName>
        <fullName evidence="6">MHD1 domain-containing protein</fullName>
    </recommendedName>
</protein>
<dbReference type="PROSITE" id="PS51259">
    <property type="entry name" value="MHD2"/>
    <property type="match status" value="1"/>
</dbReference>
<evidence type="ECO:0000259" key="2">
    <source>
        <dbReference type="PROSITE" id="PS51258"/>
    </source>
</evidence>
<dbReference type="AlphaFoldDB" id="A0A0K9P2G3"/>
<evidence type="ECO:0008006" key="6">
    <source>
        <dbReference type="Google" id="ProtNLM"/>
    </source>
</evidence>
<dbReference type="Pfam" id="PF25761">
    <property type="entry name" value="TPR_PATROL1"/>
    <property type="match status" value="1"/>
</dbReference>
<dbReference type="InterPro" id="IPR057984">
    <property type="entry name" value="PATROL1_C"/>
</dbReference>
<dbReference type="InterPro" id="IPR014772">
    <property type="entry name" value="Munc13_dom-2"/>
</dbReference>